<gene>
    <name evidence="1" type="ORF">NCTC10717_02104</name>
</gene>
<evidence type="ECO:0000313" key="1">
    <source>
        <dbReference type="EMBL" id="SUO98359.1"/>
    </source>
</evidence>
<organism evidence="1 2">
    <name type="scientific">Suttonella indologenes</name>
    <dbReference type="NCBI Taxonomy" id="13276"/>
    <lineage>
        <taxon>Bacteria</taxon>
        <taxon>Pseudomonadati</taxon>
        <taxon>Pseudomonadota</taxon>
        <taxon>Gammaproteobacteria</taxon>
        <taxon>Cardiobacteriales</taxon>
        <taxon>Cardiobacteriaceae</taxon>
        <taxon>Suttonella</taxon>
    </lineage>
</organism>
<accession>A0A380N0P0</accession>
<dbReference type="Proteomes" id="UP000254575">
    <property type="component" value="Unassembled WGS sequence"/>
</dbReference>
<sequence length="234" mass="25968">MNSFLNPTAAQQKAWQLLGLKRYLRRSDVRALHRQHLSTQIASGPVQENPQNPQNPQNALVQAKEILPQIFAPETSTTPMAAPPSAVRETRSAQRQKLGDIDIFALAQCSLVLKEELAFVLPPLWFDGAWRLFAHAQEAVLLHNALARCDYPQAAAIFATLQDWQSDAAPQGDTLPEIACSNYVLLGDEHLAQQAQTLLKTTGRRITHPALALHAAPSKRRLWLDLLQLRGILS</sequence>
<evidence type="ECO:0000313" key="2">
    <source>
        <dbReference type="Proteomes" id="UP000254575"/>
    </source>
</evidence>
<dbReference type="EMBL" id="UHIA01000004">
    <property type="protein sequence ID" value="SUO98359.1"/>
    <property type="molecule type" value="Genomic_DNA"/>
</dbReference>
<dbReference type="AlphaFoldDB" id="A0A380N0P0"/>
<dbReference type="OrthoDB" id="10017776at2"/>
<dbReference type="RefSeq" id="WP_115219199.1">
    <property type="nucleotide sequence ID" value="NZ_UHIA01000004.1"/>
</dbReference>
<name>A0A380N0P0_9GAMM</name>
<keyword evidence="2" id="KW-1185">Reference proteome</keyword>
<proteinExistence type="predicted"/>
<protein>
    <submittedName>
        <fullName evidence="1">Uncharacterized protein</fullName>
    </submittedName>
</protein>
<reference evidence="1 2" key="1">
    <citation type="submission" date="2018-06" db="EMBL/GenBank/DDBJ databases">
        <authorList>
            <consortium name="Pathogen Informatics"/>
            <person name="Doyle S."/>
        </authorList>
    </citation>
    <scope>NUCLEOTIDE SEQUENCE [LARGE SCALE GENOMIC DNA]</scope>
    <source>
        <strain evidence="1 2">NCTC10717</strain>
    </source>
</reference>